<keyword evidence="2" id="KW-0378">Hydrolase</keyword>
<dbReference type="SUPFAM" id="SSF53474">
    <property type="entry name" value="alpha/beta-Hydrolases"/>
    <property type="match status" value="1"/>
</dbReference>
<accession>A0A4V1L5B3</accession>
<feature type="domain" description="AB hydrolase-1" evidence="1">
    <location>
        <begin position="46"/>
        <end position="288"/>
    </location>
</feature>
<dbReference type="GO" id="GO:0016787">
    <property type="term" value="F:hydrolase activity"/>
    <property type="evidence" value="ECO:0007669"/>
    <property type="project" value="UniProtKB-KW"/>
</dbReference>
<evidence type="ECO:0000259" key="1">
    <source>
        <dbReference type="Pfam" id="PF12697"/>
    </source>
</evidence>
<name>A0A4V1L5B3_9BACT</name>
<dbReference type="EMBL" id="RDSM01000003">
    <property type="protein sequence ID" value="RXH55164.1"/>
    <property type="molecule type" value="Genomic_DNA"/>
</dbReference>
<dbReference type="InterPro" id="IPR000073">
    <property type="entry name" value="AB_hydrolase_1"/>
</dbReference>
<keyword evidence="3" id="KW-1185">Reference proteome</keyword>
<evidence type="ECO:0000313" key="3">
    <source>
        <dbReference type="Proteomes" id="UP000289437"/>
    </source>
</evidence>
<comment type="caution">
    <text evidence="2">The sequence shown here is derived from an EMBL/GenBank/DDBJ whole genome shotgun (WGS) entry which is preliminary data.</text>
</comment>
<dbReference type="OrthoDB" id="9808398at2"/>
<dbReference type="PANTHER" id="PTHR43194:SF2">
    <property type="entry name" value="PEROXISOMAL MEMBRANE PROTEIN LPX1"/>
    <property type="match status" value="1"/>
</dbReference>
<gene>
    <name evidence="2" type="ORF">GRAN_4268</name>
</gene>
<dbReference type="AlphaFoldDB" id="A0A4V1L5B3"/>
<dbReference type="Gene3D" id="3.40.50.1820">
    <property type="entry name" value="alpha/beta hydrolase"/>
    <property type="match status" value="1"/>
</dbReference>
<dbReference type="RefSeq" id="WP_128914824.1">
    <property type="nucleotide sequence ID" value="NZ_RDSM01000003.1"/>
</dbReference>
<sequence length="296" mass="31671">MNRDNLYRAFALILFLLGTVLALRAQQPTRLTVEVQGLPAGKGPDVLLIPGLASSKAVYADEAKLLVSSYRLHLVQIDGFAGAPAGPNATGPILEPVVEELHQYIVANHLHPAVIGHSLGGLLAMMLAQAHPEDVSKMLIVDTLPFYGLVFNPVATVELVKPQAQAMAAQMLAMPADQFAAMQPAIVSAMVKSPEGAKLVTTSSIASDRTVFVNAMLEDLATDIRPTLSAMKTPMTLLYPVDPARQPDAATVTALYTTAYSGTPNLKITRIDNSRHFIMYDQPAAFDAAVQAFLRS</sequence>
<reference evidence="3" key="2">
    <citation type="submission" date="2019-02" db="EMBL/GenBank/DDBJ databases">
        <title>Granulicella sibirica sp. nov., a psychrotolerant acidobacterium isolated from an organic soil layer in forested tundra, West Siberia.</title>
        <authorList>
            <person name="Oshkin I.Y."/>
            <person name="Kulichevskaya I.S."/>
            <person name="Rijpstra W.I.C."/>
            <person name="Sinninghe Damste J.S."/>
            <person name="Rakitin A.L."/>
            <person name="Ravin N.V."/>
            <person name="Dedysh S.N."/>
        </authorList>
    </citation>
    <scope>NUCLEOTIDE SEQUENCE [LARGE SCALE GENOMIC DNA]</scope>
    <source>
        <strain evidence="3">AF10</strain>
    </source>
</reference>
<proteinExistence type="predicted"/>
<evidence type="ECO:0000313" key="2">
    <source>
        <dbReference type="EMBL" id="RXH55164.1"/>
    </source>
</evidence>
<dbReference type="Pfam" id="PF12697">
    <property type="entry name" value="Abhydrolase_6"/>
    <property type="match status" value="1"/>
</dbReference>
<reference evidence="2 3" key="1">
    <citation type="submission" date="2018-11" db="EMBL/GenBank/DDBJ databases">
        <authorList>
            <person name="Mardanov A.V."/>
            <person name="Ravin N.V."/>
            <person name="Dedysh S.N."/>
        </authorList>
    </citation>
    <scope>NUCLEOTIDE SEQUENCE [LARGE SCALE GENOMIC DNA]</scope>
    <source>
        <strain evidence="2 3">AF10</strain>
    </source>
</reference>
<dbReference type="InterPro" id="IPR029058">
    <property type="entry name" value="AB_hydrolase_fold"/>
</dbReference>
<organism evidence="2 3">
    <name type="scientific">Granulicella sibirica</name>
    <dbReference type="NCBI Taxonomy" id="2479048"/>
    <lineage>
        <taxon>Bacteria</taxon>
        <taxon>Pseudomonadati</taxon>
        <taxon>Acidobacteriota</taxon>
        <taxon>Terriglobia</taxon>
        <taxon>Terriglobales</taxon>
        <taxon>Acidobacteriaceae</taxon>
        <taxon>Granulicella</taxon>
    </lineage>
</organism>
<dbReference type="InterPro" id="IPR050228">
    <property type="entry name" value="Carboxylesterase_BioH"/>
</dbReference>
<protein>
    <submittedName>
        <fullName evidence="2">Hydrolase, alpha/beta hydrolase fold family</fullName>
    </submittedName>
</protein>
<dbReference type="PANTHER" id="PTHR43194">
    <property type="entry name" value="HYDROLASE ALPHA/BETA FOLD FAMILY"/>
    <property type="match status" value="1"/>
</dbReference>
<dbReference type="Proteomes" id="UP000289437">
    <property type="component" value="Unassembled WGS sequence"/>
</dbReference>